<dbReference type="AlphaFoldDB" id="I0YUC6"/>
<dbReference type="EMBL" id="AGSI01000011">
    <property type="protein sequence ID" value="EIE21995.1"/>
    <property type="molecule type" value="Genomic_DNA"/>
</dbReference>
<organism evidence="1 2">
    <name type="scientific">Coccomyxa subellipsoidea (strain C-169)</name>
    <name type="common">Green microalga</name>
    <dbReference type="NCBI Taxonomy" id="574566"/>
    <lineage>
        <taxon>Eukaryota</taxon>
        <taxon>Viridiplantae</taxon>
        <taxon>Chlorophyta</taxon>
        <taxon>core chlorophytes</taxon>
        <taxon>Trebouxiophyceae</taxon>
        <taxon>Trebouxiophyceae incertae sedis</taxon>
        <taxon>Coccomyxaceae</taxon>
        <taxon>Coccomyxa</taxon>
        <taxon>Coccomyxa subellipsoidea</taxon>
    </lineage>
</organism>
<dbReference type="GeneID" id="17039980"/>
<reference evidence="1 2" key="1">
    <citation type="journal article" date="2012" name="Genome Biol.">
        <title>The genome of the polar eukaryotic microalga coccomyxa subellipsoidea reveals traits of cold adaptation.</title>
        <authorList>
            <person name="Blanc G."/>
            <person name="Agarkova I."/>
            <person name="Grimwood J."/>
            <person name="Kuo A."/>
            <person name="Brueggeman A."/>
            <person name="Dunigan D."/>
            <person name="Gurnon J."/>
            <person name="Ladunga I."/>
            <person name="Lindquist E."/>
            <person name="Lucas S."/>
            <person name="Pangilinan J."/>
            <person name="Proschold T."/>
            <person name="Salamov A."/>
            <person name="Schmutz J."/>
            <person name="Weeks D."/>
            <person name="Yamada T."/>
            <person name="Claverie J.M."/>
            <person name="Grigoriev I."/>
            <person name="Van Etten J."/>
            <person name="Lomsadze A."/>
            <person name="Borodovsky M."/>
        </authorList>
    </citation>
    <scope>NUCLEOTIDE SEQUENCE [LARGE SCALE GENOMIC DNA]</scope>
    <source>
        <strain evidence="1 2">C-169</strain>
    </source>
</reference>
<sequence>MGLSAAASYCTAILGSSMTCQRHPAVRHLCATEALGGLQVCVLHPPASDSMNPSGVIGRFWYIPW</sequence>
<protein>
    <submittedName>
        <fullName evidence="1">Uncharacterized protein</fullName>
    </submittedName>
</protein>
<dbReference type="RefSeq" id="XP_005646539.1">
    <property type="nucleotide sequence ID" value="XM_005646482.1"/>
</dbReference>
<evidence type="ECO:0000313" key="2">
    <source>
        <dbReference type="Proteomes" id="UP000007264"/>
    </source>
</evidence>
<dbReference type="Proteomes" id="UP000007264">
    <property type="component" value="Unassembled WGS sequence"/>
</dbReference>
<dbReference type="KEGG" id="csl:COCSUDRAFT_33609"/>
<comment type="caution">
    <text evidence="1">The sequence shown here is derived from an EMBL/GenBank/DDBJ whole genome shotgun (WGS) entry which is preliminary data.</text>
</comment>
<name>I0YUC6_COCSC</name>
<keyword evidence="2" id="KW-1185">Reference proteome</keyword>
<accession>I0YUC6</accession>
<proteinExistence type="predicted"/>
<evidence type="ECO:0000313" key="1">
    <source>
        <dbReference type="EMBL" id="EIE21995.1"/>
    </source>
</evidence>
<gene>
    <name evidence="1" type="ORF">COCSUDRAFT_33609</name>
</gene>